<accession>A0A1J4Q3Q2</accession>
<reference evidence="1" key="1">
    <citation type="submission" date="2016-10" db="EMBL/GenBank/DDBJ databases">
        <title>Genome sequence of Streptomyces malaysiense MUSC 136.</title>
        <authorList>
            <person name="Lee L.-H."/>
            <person name="Ser H.-L."/>
        </authorList>
    </citation>
    <scope>NUCLEOTIDE SEQUENCE [LARGE SCALE GENOMIC DNA]</scope>
    <source>
        <strain evidence="1">MUSC 136</strain>
    </source>
</reference>
<keyword evidence="2" id="KW-1185">Reference proteome</keyword>
<dbReference type="AlphaFoldDB" id="A0A1J4Q3Q2"/>
<protein>
    <submittedName>
        <fullName evidence="1">Uncharacterized protein</fullName>
    </submittedName>
</protein>
<proteinExistence type="predicted"/>
<gene>
    <name evidence="1" type="ORF">VT52_014600</name>
</gene>
<dbReference type="RefSeq" id="WP_046422746.1">
    <property type="nucleotide sequence ID" value="NZ_LBDA02000033.1"/>
</dbReference>
<dbReference type="EMBL" id="LBDA02000033">
    <property type="protein sequence ID" value="OIK26720.1"/>
    <property type="molecule type" value="Genomic_DNA"/>
</dbReference>
<organism evidence="1 2">
    <name type="scientific">Streptomyces malaysiense</name>
    <dbReference type="NCBI Taxonomy" id="1428626"/>
    <lineage>
        <taxon>Bacteria</taxon>
        <taxon>Bacillati</taxon>
        <taxon>Actinomycetota</taxon>
        <taxon>Actinomycetes</taxon>
        <taxon>Kitasatosporales</taxon>
        <taxon>Streptomycetaceae</taxon>
        <taxon>Streptomyces</taxon>
    </lineage>
</organism>
<comment type="caution">
    <text evidence="1">The sequence shown here is derived from an EMBL/GenBank/DDBJ whole genome shotgun (WGS) entry which is preliminary data.</text>
</comment>
<dbReference type="Proteomes" id="UP000034838">
    <property type="component" value="Unassembled WGS sequence"/>
</dbReference>
<evidence type="ECO:0000313" key="2">
    <source>
        <dbReference type="Proteomes" id="UP000034838"/>
    </source>
</evidence>
<sequence>MSLLHQRDQALVAARLPAVSLGDRVDLVPGSLEAVPVGAVFPDVVAELDAELGVVGPRPVAEGVVVTP</sequence>
<name>A0A1J4Q3Q2_9ACTN</name>
<evidence type="ECO:0000313" key="1">
    <source>
        <dbReference type="EMBL" id="OIK26720.1"/>
    </source>
</evidence>